<dbReference type="AlphaFoldDB" id="A0A517Y6L5"/>
<dbReference type="Gene3D" id="1.10.150.130">
    <property type="match status" value="1"/>
</dbReference>
<dbReference type="EMBL" id="CP036274">
    <property type="protein sequence ID" value="QDU25884.1"/>
    <property type="molecule type" value="Genomic_DNA"/>
</dbReference>
<evidence type="ECO:0000256" key="3">
    <source>
        <dbReference type="ARBA" id="ARBA00023125"/>
    </source>
</evidence>
<proteinExistence type="inferred from homology"/>
<dbReference type="InterPro" id="IPR002104">
    <property type="entry name" value="Integrase_catalytic"/>
</dbReference>
<dbReference type="PROSITE" id="PS51898">
    <property type="entry name" value="TYR_RECOMBINASE"/>
    <property type="match status" value="1"/>
</dbReference>
<evidence type="ECO:0000256" key="1">
    <source>
        <dbReference type="ARBA" id="ARBA00008857"/>
    </source>
</evidence>
<feature type="compositionally biased region" description="Basic and acidic residues" evidence="6">
    <location>
        <begin position="412"/>
        <end position="421"/>
    </location>
</feature>
<evidence type="ECO:0000259" key="7">
    <source>
        <dbReference type="PROSITE" id="PS51898"/>
    </source>
</evidence>
<dbReference type="PANTHER" id="PTHR30349:SF41">
    <property type="entry name" value="INTEGRASE_RECOMBINASE PROTEIN MJ0367-RELATED"/>
    <property type="match status" value="1"/>
</dbReference>
<reference evidence="9 10" key="1">
    <citation type="submission" date="2019-02" db="EMBL/GenBank/DDBJ databases">
        <title>Deep-cultivation of Planctomycetes and their phenomic and genomic characterization uncovers novel biology.</title>
        <authorList>
            <person name="Wiegand S."/>
            <person name="Jogler M."/>
            <person name="Boedeker C."/>
            <person name="Pinto D."/>
            <person name="Vollmers J."/>
            <person name="Rivas-Marin E."/>
            <person name="Kohn T."/>
            <person name="Peeters S.H."/>
            <person name="Heuer A."/>
            <person name="Rast P."/>
            <person name="Oberbeckmann S."/>
            <person name="Bunk B."/>
            <person name="Jeske O."/>
            <person name="Meyerdierks A."/>
            <person name="Storesund J.E."/>
            <person name="Kallscheuer N."/>
            <person name="Luecker S."/>
            <person name="Lage O.M."/>
            <person name="Pohl T."/>
            <person name="Merkel B.J."/>
            <person name="Hornburger P."/>
            <person name="Mueller R.-W."/>
            <person name="Bruemmer F."/>
            <person name="Labrenz M."/>
            <person name="Spormann A.M."/>
            <person name="Op den Camp H."/>
            <person name="Overmann J."/>
            <person name="Amann R."/>
            <person name="Jetten M.S.M."/>
            <person name="Mascher T."/>
            <person name="Medema M.H."/>
            <person name="Devos D.P."/>
            <person name="Kaster A.-K."/>
            <person name="Ovreas L."/>
            <person name="Rohde M."/>
            <person name="Galperin M.Y."/>
            <person name="Jogler C."/>
        </authorList>
    </citation>
    <scope>NUCLEOTIDE SEQUENCE [LARGE SCALE GENOMIC DNA]</scope>
    <source>
        <strain evidence="9 10">ETA_A8</strain>
    </source>
</reference>
<dbReference type="SUPFAM" id="SSF56349">
    <property type="entry name" value="DNA breaking-rejoining enzymes"/>
    <property type="match status" value="1"/>
</dbReference>
<evidence type="ECO:0000256" key="4">
    <source>
        <dbReference type="ARBA" id="ARBA00023172"/>
    </source>
</evidence>
<dbReference type="Proteomes" id="UP000315017">
    <property type="component" value="Chromosome"/>
</dbReference>
<keyword evidence="4" id="KW-0233">DNA recombination</keyword>
<dbReference type="Gene3D" id="1.10.443.10">
    <property type="entry name" value="Intergrase catalytic core"/>
    <property type="match status" value="1"/>
</dbReference>
<keyword evidence="2" id="KW-0229">DNA integration</keyword>
<dbReference type="GO" id="GO:0015074">
    <property type="term" value="P:DNA integration"/>
    <property type="evidence" value="ECO:0007669"/>
    <property type="project" value="UniProtKB-KW"/>
</dbReference>
<evidence type="ECO:0000313" key="9">
    <source>
        <dbReference type="EMBL" id="QDU25884.1"/>
    </source>
</evidence>
<name>A0A517Y6L5_9BACT</name>
<keyword evidence="10" id="KW-1185">Reference proteome</keyword>
<dbReference type="OrthoDB" id="262002at2"/>
<dbReference type="InterPro" id="IPR010998">
    <property type="entry name" value="Integrase_recombinase_N"/>
</dbReference>
<dbReference type="Pfam" id="PF00589">
    <property type="entry name" value="Phage_integrase"/>
    <property type="match status" value="1"/>
</dbReference>
<accession>A0A517Y6L5</accession>
<dbReference type="InterPro" id="IPR044068">
    <property type="entry name" value="CB"/>
</dbReference>
<sequence>MIPTDELSFLKGIRMASLATDKNGNKTIQFKAANRRRKTIRLGPVPLAMAKSVKFRVEILAAAAITGHAIDDGTARWLNEIDGILRDKLVAVGLVAEREAVTVGELLDLYDKARPDVKRATKIVYGHTMRCLREFLGNSKPLRDVTPADAEAWRIWLEQNQKLSLSTARRRAGIAKQFFRWAVRKRLVEESPFADLKSGDQVNDSKDYFITRADAQKVLDACNSDEWQMIFALSRFGGLRCPSEHLGLRWGDIDWARNRITVHSPKTEHHAGGASRVIPLFPELRVLLERMFDQAAPGTEFVITKSREPGVNWRTTLLKIIARAGLKPWPKLFANLRATRATELAGQFPGHVAAEWLGHSTLIAQKHYWQTTDTDFEKAAATPLDSALQNPVQPGCDNPGLSTPARASRSAEASKNKEDFAPSRTLAHLGKTPLMGGGGLEPTTSTV</sequence>
<evidence type="ECO:0000256" key="6">
    <source>
        <dbReference type="SAM" id="MobiDB-lite"/>
    </source>
</evidence>
<dbReference type="PROSITE" id="PS51900">
    <property type="entry name" value="CB"/>
    <property type="match status" value="1"/>
</dbReference>
<feature type="domain" description="Tyr recombinase" evidence="7">
    <location>
        <begin position="205"/>
        <end position="381"/>
    </location>
</feature>
<evidence type="ECO:0000259" key="8">
    <source>
        <dbReference type="PROSITE" id="PS51900"/>
    </source>
</evidence>
<dbReference type="InterPro" id="IPR013762">
    <property type="entry name" value="Integrase-like_cat_sf"/>
</dbReference>
<dbReference type="InterPro" id="IPR025269">
    <property type="entry name" value="SAM-like_dom"/>
</dbReference>
<evidence type="ECO:0000256" key="5">
    <source>
        <dbReference type="PROSITE-ProRule" id="PRU01248"/>
    </source>
</evidence>
<dbReference type="InterPro" id="IPR050090">
    <property type="entry name" value="Tyrosine_recombinase_XerCD"/>
</dbReference>
<gene>
    <name evidence="9" type="ORF">ETAA8_09560</name>
</gene>
<feature type="region of interest" description="Disordered" evidence="6">
    <location>
        <begin position="387"/>
        <end position="447"/>
    </location>
</feature>
<evidence type="ECO:0000256" key="2">
    <source>
        <dbReference type="ARBA" id="ARBA00022908"/>
    </source>
</evidence>
<dbReference type="Pfam" id="PF13102">
    <property type="entry name" value="Phage_int_SAM_5"/>
    <property type="match status" value="1"/>
</dbReference>
<dbReference type="GO" id="GO:0006310">
    <property type="term" value="P:DNA recombination"/>
    <property type="evidence" value="ECO:0007669"/>
    <property type="project" value="UniProtKB-KW"/>
</dbReference>
<protein>
    <submittedName>
        <fullName evidence="9">Site-specific tyrosine recombinase XerC</fullName>
    </submittedName>
</protein>
<evidence type="ECO:0000313" key="10">
    <source>
        <dbReference type="Proteomes" id="UP000315017"/>
    </source>
</evidence>
<comment type="similarity">
    <text evidence="1">Belongs to the 'phage' integrase family.</text>
</comment>
<feature type="domain" description="Core-binding (CB)" evidence="8">
    <location>
        <begin position="101"/>
        <end position="183"/>
    </location>
</feature>
<dbReference type="PANTHER" id="PTHR30349">
    <property type="entry name" value="PHAGE INTEGRASE-RELATED"/>
    <property type="match status" value="1"/>
</dbReference>
<keyword evidence="3 5" id="KW-0238">DNA-binding</keyword>
<organism evidence="9 10">
    <name type="scientific">Anatilimnocola aggregata</name>
    <dbReference type="NCBI Taxonomy" id="2528021"/>
    <lineage>
        <taxon>Bacteria</taxon>
        <taxon>Pseudomonadati</taxon>
        <taxon>Planctomycetota</taxon>
        <taxon>Planctomycetia</taxon>
        <taxon>Pirellulales</taxon>
        <taxon>Pirellulaceae</taxon>
        <taxon>Anatilimnocola</taxon>
    </lineage>
</organism>
<dbReference type="InterPro" id="IPR011010">
    <property type="entry name" value="DNA_brk_join_enz"/>
</dbReference>
<dbReference type="GO" id="GO:0003677">
    <property type="term" value="F:DNA binding"/>
    <property type="evidence" value="ECO:0007669"/>
    <property type="project" value="UniProtKB-UniRule"/>
</dbReference>
<dbReference type="KEGG" id="aagg:ETAA8_09560"/>